<organism evidence="2 3">
    <name type="scientific">Candidatus Roizmanbacteria bacterium GW2011_GWA2_37_7</name>
    <dbReference type="NCBI Taxonomy" id="1618481"/>
    <lineage>
        <taxon>Bacteria</taxon>
        <taxon>Candidatus Roizmaniibacteriota</taxon>
    </lineage>
</organism>
<name>A0A0G0HFG9_9BACT</name>
<accession>A0A0G0HFG9</accession>
<evidence type="ECO:0000313" key="3">
    <source>
        <dbReference type="Proteomes" id="UP000034471"/>
    </source>
</evidence>
<evidence type="ECO:0000256" key="1">
    <source>
        <dbReference type="SAM" id="Coils"/>
    </source>
</evidence>
<protein>
    <submittedName>
        <fullName evidence="2">Uncharacterized protein</fullName>
    </submittedName>
</protein>
<feature type="coiled-coil region" evidence="1">
    <location>
        <begin position="199"/>
        <end position="226"/>
    </location>
</feature>
<comment type="caution">
    <text evidence="2">The sequence shown here is derived from an EMBL/GenBank/DDBJ whole genome shotgun (WGS) entry which is preliminary data.</text>
</comment>
<keyword evidence="1" id="KW-0175">Coiled coil</keyword>
<dbReference type="AlphaFoldDB" id="A0A0G0HFG9"/>
<evidence type="ECO:0000313" key="2">
    <source>
        <dbReference type="EMBL" id="KKQ37280.1"/>
    </source>
</evidence>
<dbReference type="STRING" id="1618481.US54_C0039G0006"/>
<reference evidence="2 3" key="1">
    <citation type="journal article" date="2015" name="Nature">
        <title>rRNA introns, odd ribosomes, and small enigmatic genomes across a large radiation of phyla.</title>
        <authorList>
            <person name="Brown C.T."/>
            <person name="Hug L.A."/>
            <person name="Thomas B.C."/>
            <person name="Sharon I."/>
            <person name="Castelle C.J."/>
            <person name="Singh A."/>
            <person name="Wilkins M.J."/>
            <person name="Williams K.H."/>
            <person name="Banfield J.F."/>
        </authorList>
    </citation>
    <scope>NUCLEOTIDE SEQUENCE [LARGE SCALE GENOMIC DNA]</scope>
</reference>
<dbReference type="Proteomes" id="UP000034471">
    <property type="component" value="Unassembled WGS sequence"/>
</dbReference>
<feature type="coiled-coil region" evidence="1">
    <location>
        <begin position="42"/>
        <end position="157"/>
    </location>
</feature>
<sequence length="252" mass="29036">MPKQSTEEKLNYTSSKSDIWKAYKEAFAILENKEASQSHVAMKEITKANNILKESLVRLKSQIVGQLDSSLSDLAQRFDQAEEMLVDLKQAIAKQRKQLEEEEYTYEFTKRKQRQEAELKDQKNIADAEITEGKTELKKQQGELADLRKQVETFDARLAIEIKKTKEETEKDMQMQYEHEKALSSQKYESHQTLLQQKIDSLVDTVKAQQQEIVRLNRMLADANVQVTSIAEKAVSQKYIAPTTGTEHNSHV</sequence>
<gene>
    <name evidence="2" type="ORF">US54_C0039G0006</name>
</gene>
<dbReference type="EMBL" id="LBTJ01000039">
    <property type="protein sequence ID" value="KKQ37280.1"/>
    <property type="molecule type" value="Genomic_DNA"/>
</dbReference>
<proteinExistence type="predicted"/>